<evidence type="ECO:0000313" key="4">
    <source>
        <dbReference type="Proteomes" id="UP001207588"/>
    </source>
</evidence>
<evidence type="ECO:0000313" key="3">
    <source>
        <dbReference type="Proteomes" id="UP000192293"/>
    </source>
</evidence>
<name>A0AAW5S8Q9_MYCBC</name>
<organism evidence="1 4">
    <name type="scientific">Mycobacterium bouchedurhonense</name>
    <dbReference type="NCBI Taxonomy" id="701041"/>
    <lineage>
        <taxon>Bacteria</taxon>
        <taxon>Bacillati</taxon>
        <taxon>Actinomycetota</taxon>
        <taxon>Actinomycetes</taxon>
        <taxon>Mycobacteriales</taxon>
        <taxon>Mycobacteriaceae</taxon>
        <taxon>Mycobacterium</taxon>
        <taxon>Mycobacterium avium complex (MAC)</taxon>
    </lineage>
</organism>
<proteinExistence type="predicted"/>
<reference evidence="1" key="3">
    <citation type="journal article" date="2022" name="BMC Genomics">
        <title>Comparative genome analysis of mycobacteria focusing on tRNA and non-coding RNA.</title>
        <authorList>
            <person name="Behra P.R.K."/>
            <person name="Pettersson B.M.F."/>
            <person name="Ramesh M."/>
            <person name="Das S."/>
            <person name="Dasgupta S."/>
            <person name="Kirsebom L.A."/>
        </authorList>
    </citation>
    <scope>NUCLEOTIDE SEQUENCE</scope>
    <source>
        <strain evidence="1">DSM 45439</strain>
    </source>
</reference>
<comment type="caution">
    <text evidence="1">The sequence shown here is derived from an EMBL/GenBank/DDBJ whole genome shotgun (WGS) entry which is preliminary data.</text>
</comment>
<dbReference type="InterPro" id="IPR029057">
    <property type="entry name" value="PRTase-like"/>
</dbReference>
<dbReference type="Gene3D" id="3.40.50.2020">
    <property type="match status" value="1"/>
</dbReference>
<reference evidence="1" key="2">
    <citation type="submission" date="2020-07" db="EMBL/GenBank/DDBJ databases">
        <authorList>
            <person name="Pettersson B.M.F."/>
            <person name="Behra P.R.K."/>
            <person name="Ramesh M."/>
            <person name="Das S."/>
            <person name="Dasgupta S."/>
            <person name="Kirsebom L.A."/>
        </authorList>
    </citation>
    <scope>NUCLEOTIDE SEQUENCE</scope>
    <source>
        <strain evidence="1">DSM 45439</strain>
    </source>
</reference>
<dbReference type="SUPFAM" id="SSF53271">
    <property type="entry name" value="PRTase-like"/>
    <property type="match status" value="1"/>
</dbReference>
<evidence type="ECO:0000313" key="2">
    <source>
        <dbReference type="EMBL" id="ORA45729.1"/>
    </source>
</evidence>
<sequence>MTNPGYQFHVLGHGGLFEAQTLEVFSYPMGDITVRRIPDTDLVQGTIQMMAVHRTAVDWTLVQQWAALVEHLFPGQPRVLALAYLPSARGDKDVPNPALVNATLAAGSGITDIVTIDPHSGVWLAALRATNPAIRQHLLPLGDIVHRALTADAGASGHLGVISPDKGAVARAGEAAALLGVPVYVASKNRDPQTGRLTDYTLDADLAPGAYLVVDDIFDGGGTFALLAGAVPDGVVLDLWVTHGGFTKPDFSAAARARYRRIYTTDSLSSAVAAGLADSQIQVTALRPWITAAVQLGELAGAGEQR</sequence>
<dbReference type="EMBL" id="MVHL01000036">
    <property type="protein sequence ID" value="ORA45729.1"/>
    <property type="molecule type" value="Genomic_DNA"/>
</dbReference>
<dbReference type="Proteomes" id="UP001207588">
    <property type="component" value="Unassembled WGS sequence"/>
</dbReference>
<accession>A0AAW5S8Q9</accession>
<dbReference type="Proteomes" id="UP000192293">
    <property type="component" value="Unassembled WGS sequence"/>
</dbReference>
<dbReference type="RefSeq" id="WP_083071413.1">
    <property type="nucleotide sequence ID" value="NZ_JACKTG010000074.1"/>
</dbReference>
<protein>
    <submittedName>
        <fullName evidence="1">Ribose-phosphate pyrophosphokinase</fullName>
    </submittedName>
</protein>
<dbReference type="AlphaFoldDB" id="A0AAW5S8Q9"/>
<dbReference type="EMBL" id="JACKTG010000074">
    <property type="protein sequence ID" value="MCV6991883.1"/>
    <property type="molecule type" value="Genomic_DNA"/>
</dbReference>
<keyword evidence="3" id="KW-1185">Reference proteome</keyword>
<reference evidence="2 3" key="1">
    <citation type="submission" date="2017-02" db="EMBL/GenBank/DDBJ databases">
        <title>The new phylogeny of genus Mycobacterium.</title>
        <authorList>
            <person name="Tortoli E."/>
            <person name="Trovato A."/>
            <person name="Cirillo D.M."/>
        </authorList>
    </citation>
    <scope>NUCLEOTIDE SEQUENCE [LARGE SCALE GENOMIC DNA]</scope>
    <source>
        <strain evidence="2 3">DSM 45439</strain>
    </source>
</reference>
<evidence type="ECO:0000313" key="1">
    <source>
        <dbReference type="EMBL" id="MCV6991883.1"/>
    </source>
</evidence>
<gene>
    <name evidence="2" type="ORF">BST19_19695</name>
    <name evidence="1" type="ORF">H7I91_21850</name>
</gene>